<protein>
    <submittedName>
        <fullName evidence="3">2',3'-cyclic-nucleotide 2'-phosphodiesterase (5'-nucleotidase family)</fullName>
    </submittedName>
</protein>
<evidence type="ECO:0000256" key="1">
    <source>
        <dbReference type="SAM" id="SignalP"/>
    </source>
</evidence>
<name>A0A840EKB4_9FLAO</name>
<dbReference type="AlphaFoldDB" id="A0A840EKB4"/>
<dbReference type="InterPro" id="IPR036907">
    <property type="entry name" value="5'-Nucleotdase_C_sf"/>
</dbReference>
<dbReference type="EMBL" id="JACIFO010000011">
    <property type="protein sequence ID" value="MBB4119842.1"/>
    <property type="molecule type" value="Genomic_DNA"/>
</dbReference>
<sequence>MIRFLIFFIGLSLFSCAENKTSSPVFPSKIEGKQVPVSAKITEDKAIKDFIAPYKERIDDEMNKVLSYTPKILSKTDGEYNTPIGNMMADAVLEMAQPIFHQRTTKNIDAVLLNHGGIRANIDKGDITTKTAYNIMPFENEVVIVEITGAKLNDLFTYLTKAKRAHPIAGMQLILDKNNQIKKATIQGKPVDKNKTYYIATSDFLQQGGDNMLFFAHPKNLTILDYKLRNLFIDYFSKHPKINPIKDQRFIKE</sequence>
<keyword evidence="1" id="KW-0732">Signal</keyword>
<proteinExistence type="predicted"/>
<dbReference type="SUPFAM" id="SSF55816">
    <property type="entry name" value="5'-nucleotidase (syn. UDP-sugar hydrolase), C-terminal domain"/>
    <property type="match status" value="1"/>
</dbReference>
<dbReference type="RefSeq" id="WP_183478184.1">
    <property type="nucleotide sequence ID" value="NZ_JACIFO010000011.1"/>
</dbReference>
<dbReference type="Proteomes" id="UP000553034">
    <property type="component" value="Unassembled WGS sequence"/>
</dbReference>
<comment type="caution">
    <text evidence="3">The sequence shown here is derived from an EMBL/GenBank/DDBJ whole genome shotgun (WGS) entry which is preliminary data.</text>
</comment>
<dbReference type="InterPro" id="IPR008334">
    <property type="entry name" value="5'-Nucleotdase_C"/>
</dbReference>
<reference evidence="3 4" key="1">
    <citation type="submission" date="2020-08" db="EMBL/GenBank/DDBJ databases">
        <title>Genomic Encyclopedia of Type Strains, Phase IV (KMG-IV): sequencing the most valuable type-strain genomes for metagenomic binning, comparative biology and taxonomic classification.</title>
        <authorList>
            <person name="Goeker M."/>
        </authorList>
    </citation>
    <scope>NUCLEOTIDE SEQUENCE [LARGE SCALE GENOMIC DNA]</scope>
    <source>
        <strain evidence="3 4">DSM 29568</strain>
    </source>
</reference>
<dbReference type="PRINTS" id="PR01607">
    <property type="entry name" value="APYRASEFAMLY"/>
</dbReference>
<gene>
    <name evidence="3" type="ORF">GGR32_002153</name>
</gene>
<evidence type="ECO:0000313" key="4">
    <source>
        <dbReference type="Proteomes" id="UP000553034"/>
    </source>
</evidence>
<organism evidence="3 4">
    <name type="scientific">Mesonia hippocampi</name>
    <dbReference type="NCBI Taxonomy" id="1628250"/>
    <lineage>
        <taxon>Bacteria</taxon>
        <taxon>Pseudomonadati</taxon>
        <taxon>Bacteroidota</taxon>
        <taxon>Flavobacteriia</taxon>
        <taxon>Flavobacteriales</taxon>
        <taxon>Flavobacteriaceae</taxon>
        <taxon>Mesonia</taxon>
    </lineage>
</organism>
<dbReference type="Pfam" id="PF02872">
    <property type="entry name" value="5_nucleotid_C"/>
    <property type="match status" value="1"/>
</dbReference>
<dbReference type="GO" id="GO:0030288">
    <property type="term" value="C:outer membrane-bounded periplasmic space"/>
    <property type="evidence" value="ECO:0007669"/>
    <property type="project" value="TreeGrafter"/>
</dbReference>
<dbReference type="GO" id="GO:0009166">
    <property type="term" value="P:nucleotide catabolic process"/>
    <property type="evidence" value="ECO:0007669"/>
    <property type="project" value="InterPro"/>
</dbReference>
<evidence type="ECO:0000313" key="3">
    <source>
        <dbReference type="EMBL" id="MBB4119842.1"/>
    </source>
</evidence>
<feature type="domain" description="5'-Nucleotidase C-terminal" evidence="2">
    <location>
        <begin position="80"/>
        <end position="214"/>
    </location>
</feature>
<keyword evidence="4" id="KW-1185">Reference proteome</keyword>
<feature type="chain" id="PRO_5032892228" evidence="1">
    <location>
        <begin position="18"/>
        <end position="253"/>
    </location>
</feature>
<dbReference type="GO" id="GO:0016787">
    <property type="term" value="F:hydrolase activity"/>
    <property type="evidence" value="ECO:0007669"/>
    <property type="project" value="InterPro"/>
</dbReference>
<accession>A0A840EKB4</accession>
<feature type="signal peptide" evidence="1">
    <location>
        <begin position="1"/>
        <end position="17"/>
    </location>
</feature>
<evidence type="ECO:0000259" key="2">
    <source>
        <dbReference type="Pfam" id="PF02872"/>
    </source>
</evidence>
<dbReference type="Gene3D" id="3.90.780.10">
    <property type="entry name" value="5'-Nucleotidase, C-terminal domain"/>
    <property type="match status" value="1"/>
</dbReference>
<dbReference type="InterPro" id="IPR006179">
    <property type="entry name" value="5_nucleotidase/apyrase"/>
</dbReference>
<dbReference type="PROSITE" id="PS51257">
    <property type="entry name" value="PROKAR_LIPOPROTEIN"/>
    <property type="match status" value="1"/>
</dbReference>
<dbReference type="PANTHER" id="PTHR11575">
    <property type="entry name" value="5'-NUCLEOTIDASE-RELATED"/>
    <property type="match status" value="1"/>
</dbReference>
<dbReference type="PANTHER" id="PTHR11575:SF24">
    <property type="entry name" value="5'-NUCLEOTIDASE"/>
    <property type="match status" value="1"/>
</dbReference>